<dbReference type="CDD" id="cd05233">
    <property type="entry name" value="SDR_c"/>
    <property type="match status" value="1"/>
</dbReference>
<evidence type="ECO:0000256" key="1">
    <source>
        <dbReference type="ARBA" id="ARBA00006484"/>
    </source>
</evidence>
<dbReference type="FunFam" id="3.40.50.720:FF:000084">
    <property type="entry name" value="Short-chain dehydrogenase reductase"/>
    <property type="match status" value="1"/>
</dbReference>
<proteinExistence type="inferred from homology"/>
<evidence type="ECO:0000313" key="5">
    <source>
        <dbReference type="Proteomes" id="UP000042958"/>
    </source>
</evidence>
<sequence length="285" mass="30786">MSKVFFITGAGSGIGRVTARELLLKGYRVFLTDYNEAFLEDTCTAHLPSVVPVDKRGNFQWAQMNVCDQEQVTKAIERCVQEFGGIDILVNNAGINSQYMRAGIRMDQVPTSDFEKILSVNLVGTYRISQAAIPYLEKSSGGGVIINMSSCRATQQSKHGEAYAASKAGIEGLSMAMSVSLGPKVRVHVVSPGMVDVRSERNESLLPDVQTLRGDLDRDFQSEYAPAWGAGKSGALSEAHPVGRIGRGEDIARWVEFLSVLEGGFTTGGAYLVDGGYSKVLSYPS</sequence>
<evidence type="ECO:0000256" key="2">
    <source>
        <dbReference type="ARBA" id="ARBA00022857"/>
    </source>
</evidence>
<dbReference type="PRINTS" id="PR00081">
    <property type="entry name" value="GDHRDH"/>
</dbReference>
<dbReference type="AlphaFoldDB" id="A0A0F7TR25"/>
<dbReference type="SUPFAM" id="SSF51735">
    <property type="entry name" value="NAD(P)-binding Rossmann-fold domains"/>
    <property type="match status" value="1"/>
</dbReference>
<evidence type="ECO:0000313" key="4">
    <source>
        <dbReference type="EMBL" id="CEJ57895.1"/>
    </source>
</evidence>
<reference evidence="5" key="1">
    <citation type="journal article" date="2015" name="Genome Announc.">
        <title>Draft genome sequence of the fungus Penicillium brasilianum MG11.</title>
        <authorList>
            <person name="Horn F."/>
            <person name="Linde J."/>
            <person name="Mattern D.J."/>
            <person name="Walther G."/>
            <person name="Guthke R."/>
            <person name="Brakhage A.A."/>
            <person name="Valiante V."/>
        </authorList>
    </citation>
    <scope>NUCLEOTIDE SEQUENCE [LARGE SCALE GENOMIC DNA]</scope>
    <source>
        <strain evidence="5">MG11</strain>
    </source>
</reference>
<dbReference type="EMBL" id="CDHK01000005">
    <property type="protein sequence ID" value="CEJ57895.1"/>
    <property type="molecule type" value="Genomic_DNA"/>
</dbReference>
<dbReference type="InterPro" id="IPR002347">
    <property type="entry name" value="SDR_fam"/>
</dbReference>
<dbReference type="PROSITE" id="PS00061">
    <property type="entry name" value="ADH_SHORT"/>
    <property type="match status" value="1"/>
</dbReference>
<dbReference type="PRINTS" id="PR00080">
    <property type="entry name" value="SDRFAMILY"/>
</dbReference>
<dbReference type="InterPro" id="IPR020904">
    <property type="entry name" value="Sc_DH/Rdtase_CS"/>
</dbReference>
<keyword evidence="5" id="KW-1185">Reference proteome</keyword>
<dbReference type="PANTHER" id="PTHR42760">
    <property type="entry name" value="SHORT-CHAIN DEHYDROGENASES/REDUCTASES FAMILY MEMBER"/>
    <property type="match status" value="1"/>
</dbReference>
<dbReference type="InterPro" id="IPR036291">
    <property type="entry name" value="NAD(P)-bd_dom_sf"/>
</dbReference>
<dbReference type="Pfam" id="PF00106">
    <property type="entry name" value="adh_short"/>
    <property type="match status" value="1"/>
</dbReference>
<organism evidence="4 5">
    <name type="scientific">Penicillium brasilianum</name>
    <dbReference type="NCBI Taxonomy" id="104259"/>
    <lineage>
        <taxon>Eukaryota</taxon>
        <taxon>Fungi</taxon>
        <taxon>Dikarya</taxon>
        <taxon>Ascomycota</taxon>
        <taxon>Pezizomycotina</taxon>
        <taxon>Eurotiomycetes</taxon>
        <taxon>Eurotiomycetidae</taxon>
        <taxon>Eurotiales</taxon>
        <taxon>Aspergillaceae</taxon>
        <taxon>Penicillium</taxon>
    </lineage>
</organism>
<comment type="similarity">
    <text evidence="1 3">Belongs to the short-chain dehydrogenases/reductases (SDR) family.</text>
</comment>
<dbReference type="GO" id="GO:0016616">
    <property type="term" value="F:oxidoreductase activity, acting on the CH-OH group of donors, NAD or NADP as acceptor"/>
    <property type="evidence" value="ECO:0007669"/>
    <property type="project" value="TreeGrafter"/>
</dbReference>
<evidence type="ECO:0000256" key="3">
    <source>
        <dbReference type="RuleBase" id="RU000363"/>
    </source>
</evidence>
<protein>
    <submittedName>
        <fullName evidence="4">Uncharacterized protein</fullName>
    </submittedName>
</protein>
<dbReference type="STRING" id="104259.A0A0F7TR25"/>
<gene>
    <name evidence="4" type="ORF">PMG11_06572</name>
</gene>
<dbReference type="Gene3D" id="3.40.50.720">
    <property type="entry name" value="NAD(P)-binding Rossmann-like Domain"/>
    <property type="match status" value="1"/>
</dbReference>
<dbReference type="Proteomes" id="UP000042958">
    <property type="component" value="Unassembled WGS sequence"/>
</dbReference>
<name>A0A0F7TR25_PENBI</name>
<keyword evidence="2" id="KW-0521">NADP</keyword>
<dbReference type="OrthoDB" id="47007at2759"/>
<accession>A0A0F7TR25</accession>